<proteinExistence type="predicted"/>
<reference evidence="3 5" key="2">
    <citation type="journal article" date="2018" name="Plant J.">
        <title>The Physcomitrella patens chromosome-scale assembly reveals moss genome structure and evolution.</title>
        <authorList>
            <person name="Lang D."/>
            <person name="Ullrich K.K."/>
            <person name="Murat F."/>
            <person name="Fuchs J."/>
            <person name="Jenkins J."/>
            <person name="Haas F.B."/>
            <person name="Piednoel M."/>
            <person name="Gundlach H."/>
            <person name="Van Bel M."/>
            <person name="Meyberg R."/>
            <person name="Vives C."/>
            <person name="Morata J."/>
            <person name="Symeonidi A."/>
            <person name="Hiss M."/>
            <person name="Muchero W."/>
            <person name="Kamisugi Y."/>
            <person name="Saleh O."/>
            <person name="Blanc G."/>
            <person name="Decker E.L."/>
            <person name="van Gessel N."/>
            <person name="Grimwood J."/>
            <person name="Hayes R.D."/>
            <person name="Graham S.W."/>
            <person name="Gunter L.E."/>
            <person name="McDaniel S.F."/>
            <person name="Hoernstein S.N.W."/>
            <person name="Larsson A."/>
            <person name="Li F.W."/>
            <person name="Perroud P.F."/>
            <person name="Phillips J."/>
            <person name="Ranjan P."/>
            <person name="Rokshar D.S."/>
            <person name="Rothfels C.J."/>
            <person name="Schneider L."/>
            <person name="Shu S."/>
            <person name="Stevenson D.W."/>
            <person name="Thummler F."/>
            <person name="Tillich M."/>
            <person name="Villarreal Aguilar J.C."/>
            <person name="Widiez T."/>
            <person name="Wong G.K."/>
            <person name="Wymore A."/>
            <person name="Zhang Y."/>
            <person name="Zimmer A.D."/>
            <person name="Quatrano R.S."/>
            <person name="Mayer K.F.X."/>
            <person name="Goodstein D."/>
            <person name="Casacuberta J.M."/>
            <person name="Vandepoele K."/>
            <person name="Reski R."/>
            <person name="Cuming A.C."/>
            <person name="Tuskan G.A."/>
            <person name="Maumus F."/>
            <person name="Salse J."/>
            <person name="Schmutz J."/>
            <person name="Rensing S.A."/>
        </authorList>
    </citation>
    <scope>NUCLEOTIDE SEQUENCE [LARGE SCALE GENOMIC DNA]</scope>
    <source>
        <strain evidence="4 5">cv. Gransden 2004</strain>
    </source>
</reference>
<evidence type="ECO:0000256" key="1">
    <source>
        <dbReference type="SAM" id="MobiDB-lite"/>
    </source>
</evidence>
<dbReference type="Gramene" id="Pp3c24_14531V3.1">
    <property type="protein sequence ID" value="PAC:32908956.CDS.1"/>
    <property type="gene ID" value="Pp3c24_14531"/>
</dbReference>
<reference evidence="4" key="3">
    <citation type="submission" date="2020-12" db="UniProtKB">
        <authorList>
            <consortium name="EnsemblPlants"/>
        </authorList>
    </citation>
    <scope>IDENTIFICATION</scope>
</reference>
<dbReference type="EMBL" id="ABEU02000024">
    <property type="protein sequence ID" value="PNR28486.1"/>
    <property type="molecule type" value="Genomic_DNA"/>
</dbReference>
<keyword evidence="5" id="KW-1185">Reference proteome</keyword>
<dbReference type="EnsemblPlants" id="Pp3c24_14470V3.1">
    <property type="protein sequence ID" value="PAC:32910055.CDS.1"/>
    <property type="gene ID" value="Pp3c24_14470"/>
</dbReference>
<dbReference type="EnsemblPlants" id="Pp3c24_14470V3.2">
    <property type="protein sequence ID" value="PAC:32910056.CDS.1"/>
    <property type="gene ID" value="Pp3c24_14470"/>
</dbReference>
<dbReference type="Gramene" id="Pp3c24_14470V3.1">
    <property type="protein sequence ID" value="PAC:32910055.CDS.1"/>
    <property type="gene ID" value="Pp3c24_14470"/>
</dbReference>
<sequence length="108" mass="12073">MQILDLQEIQESAAGPQETLTHRRHQFTTNSEMAALPSLLGHTLHASDRSASILRVHGRPLASSPSSRRADCRGLLSLNFWLIPHESHRISMTDSKNARESLRIAPQK</sequence>
<feature type="region of interest" description="Disordered" evidence="1">
    <location>
        <begin position="1"/>
        <end position="22"/>
    </location>
</feature>
<dbReference type="Proteomes" id="UP000006727">
    <property type="component" value="Chromosome 24"/>
</dbReference>
<dbReference type="Gramene" id="Pp3c24_14470V3.2">
    <property type="protein sequence ID" value="PAC:32910056.CDS.1"/>
    <property type="gene ID" value="Pp3c24_14470"/>
</dbReference>
<evidence type="ECO:0000313" key="3">
    <source>
        <dbReference type="EMBL" id="PNR28486.1"/>
    </source>
</evidence>
<evidence type="ECO:0000313" key="5">
    <source>
        <dbReference type="Proteomes" id="UP000006727"/>
    </source>
</evidence>
<dbReference type="InParanoid" id="A0A2K1IGT3"/>
<accession>A0A2K1IGT3</accession>
<dbReference type="AlphaFoldDB" id="A0A2K1IGT3"/>
<dbReference type="EnsemblPlants" id="Pp3c24_14531V3.1">
    <property type="protein sequence ID" value="PAC:32908956.CDS.1"/>
    <property type="gene ID" value="Pp3c24_14531"/>
</dbReference>
<dbReference type="EMBL" id="ABEU02000024">
    <property type="protein sequence ID" value="PNR28483.1"/>
    <property type="molecule type" value="Genomic_DNA"/>
</dbReference>
<organism evidence="3">
    <name type="scientific">Physcomitrium patens</name>
    <name type="common">Spreading-leaved earth moss</name>
    <name type="synonym">Physcomitrella patens</name>
    <dbReference type="NCBI Taxonomy" id="3218"/>
    <lineage>
        <taxon>Eukaryota</taxon>
        <taxon>Viridiplantae</taxon>
        <taxon>Streptophyta</taxon>
        <taxon>Embryophyta</taxon>
        <taxon>Bryophyta</taxon>
        <taxon>Bryophytina</taxon>
        <taxon>Bryopsida</taxon>
        <taxon>Funariidae</taxon>
        <taxon>Funariales</taxon>
        <taxon>Funariaceae</taxon>
        <taxon>Physcomitrium</taxon>
    </lineage>
</organism>
<name>A0A2K1IGT3_PHYPA</name>
<dbReference type="PaxDb" id="3218-PP1S423_24V6.1"/>
<evidence type="ECO:0000313" key="2">
    <source>
        <dbReference type="EMBL" id="PNR28483.1"/>
    </source>
</evidence>
<protein>
    <submittedName>
        <fullName evidence="3 4">Uncharacterized protein</fullName>
    </submittedName>
</protein>
<evidence type="ECO:0000313" key="4">
    <source>
        <dbReference type="EnsemblPlants" id="PAC:32908956.CDS.1"/>
    </source>
</evidence>
<gene>
    <name evidence="2" type="ORF">PHYPA_029075</name>
    <name evidence="3" type="ORF">PHYPA_029078</name>
</gene>
<reference evidence="3 5" key="1">
    <citation type="journal article" date="2008" name="Science">
        <title>The Physcomitrella genome reveals evolutionary insights into the conquest of land by plants.</title>
        <authorList>
            <person name="Rensing S."/>
            <person name="Lang D."/>
            <person name="Zimmer A."/>
            <person name="Terry A."/>
            <person name="Salamov A."/>
            <person name="Shapiro H."/>
            <person name="Nishiyama T."/>
            <person name="Perroud P.-F."/>
            <person name="Lindquist E."/>
            <person name="Kamisugi Y."/>
            <person name="Tanahashi T."/>
            <person name="Sakakibara K."/>
            <person name="Fujita T."/>
            <person name="Oishi K."/>
            <person name="Shin-I T."/>
            <person name="Kuroki Y."/>
            <person name="Toyoda A."/>
            <person name="Suzuki Y."/>
            <person name="Hashimoto A."/>
            <person name="Yamaguchi K."/>
            <person name="Sugano A."/>
            <person name="Kohara Y."/>
            <person name="Fujiyama A."/>
            <person name="Anterola A."/>
            <person name="Aoki S."/>
            <person name="Ashton N."/>
            <person name="Barbazuk W.B."/>
            <person name="Barker E."/>
            <person name="Bennetzen J."/>
            <person name="Bezanilla M."/>
            <person name="Blankenship R."/>
            <person name="Cho S.H."/>
            <person name="Dutcher S."/>
            <person name="Estelle M."/>
            <person name="Fawcett J.A."/>
            <person name="Gundlach H."/>
            <person name="Hanada K."/>
            <person name="Heyl A."/>
            <person name="Hicks K.A."/>
            <person name="Hugh J."/>
            <person name="Lohr M."/>
            <person name="Mayer K."/>
            <person name="Melkozernov A."/>
            <person name="Murata T."/>
            <person name="Nelson D."/>
            <person name="Pils B."/>
            <person name="Prigge M."/>
            <person name="Reiss B."/>
            <person name="Renner T."/>
            <person name="Rombauts S."/>
            <person name="Rushton P."/>
            <person name="Sanderfoot A."/>
            <person name="Schween G."/>
            <person name="Shiu S.-H."/>
            <person name="Stueber K."/>
            <person name="Theodoulou F.L."/>
            <person name="Tu H."/>
            <person name="Van de Peer Y."/>
            <person name="Verrier P.J."/>
            <person name="Waters E."/>
            <person name="Wood A."/>
            <person name="Yang L."/>
            <person name="Cove D."/>
            <person name="Cuming A."/>
            <person name="Hasebe M."/>
            <person name="Lucas S."/>
            <person name="Mishler D.B."/>
            <person name="Reski R."/>
            <person name="Grigoriev I."/>
            <person name="Quatrano R.S."/>
            <person name="Boore J.L."/>
        </authorList>
    </citation>
    <scope>NUCLEOTIDE SEQUENCE [LARGE SCALE GENOMIC DNA]</scope>
    <source>
        <strain evidence="4 5">cv. Gransden 2004</strain>
    </source>
</reference>